<dbReference type="GO" id="GO:0050080">
    <property type="term" value="F:malonyl-CoA decarboxylase activity"/>
    <property type="evidence" value="ECO:0007669"/>
    <property type="project" value="InterPro"/>
</dbReference>
<evidence type="ECO:0000259" key="3">
    <source>
        <dbReference type="Pfam" id="PF17408"/>
    </source>
</evidence>
<feature type="compositionally biased region" description="Basic and acidic residues" evidence="1">
    <location>
        <begin position="364"/>
        <end position="375"/>
    </location>
</feature>
<dbReference type="InterPro" id="IPR038351">
    <property type="entry name" value="MCD_N_sf"/>
</dbReference>
<dbReference type="Pfam" id="PF05292">
    <property type="entry name" value="MCD"/>
    <property type="match status" value="1"/>
</dbReference>
<dbReference type="InterPro" id="IPR042303">
    <property type="entry name" value="Malonyl_CoA_deC_C_sf"/>
</dbReference>
<dbReference type="PANTHER" id="PTHR28641">
    <property type="match status" value="1"/>
</dbReference>
<accession>A0A061RZ83</accession>
<dbReference type="PANTHER" id="PTHR28641:SF1">
    <property type="entry name" value="MALONYL-COA DECARBOXYLASE, MITOCHONDRIAL"/>
    <property type="match status" value="1"/>
</dbReference>
<dbReference type="AlphaFoldDB" id="A0A061RZ83"/>
<dbReference type="GO" id="GO:0005782">
    <property type="term" value="C:peroxisomal matrix"/>
    <property type="evidence" value="ECO:0007669"/>
    <property type="project" value="TreeGrafter"/>
</dbReference>
<dbReference type="GO" id="GO:0006085">
    <property type="term" value="P:acetyl-CoA biosynthetic process"/>
    <property type="evidence" value="ECO:0007669"/>
    <property type="project" value="TreeGrafter"/>
</dbReference>
<evidence type="ECO:0000259" key="2">
    <source>
        <dbReference type="Pfam" id="PF05292"/>
    </source>
</evidence>
<dbReference type="Gene3D" id="3.40.630.150">
    <property type="entry name" value="Malonyl-CoA decarboxylase, catalytic domain"/>
    <property type="match status" value="1"/>
</dbReference>
<dbReference type="EMBL" id="GBEZ01007267">
    <property type="protein sequence ID" value="JAC78182.1"/>
    <property type="molecule type" value="Transcribed_RNA"/>
</dbReference>
<feature type="domain" description="Malonyl-CoA decarboxylase N-terminal" evidence="3">
    <location>
        <begin position="168"/>
        <end position="268"/>
    </location>
</feature>
<sequence length="609" mass="67456">MYLKWQRTETTFLCITEAAKVVSIRTGAPKRLWTCFEKGPGSFPGVPFNNGCIRVDIKRVSVDSNSCSTNVSRSCATSSHENIAKADEAFSLGKDLTGQEVSQVRSWPMGSTEGSPNDLLTLLRAASTTTASGVTAQRAVVACISVYQDLPRSVDRGAFWQLASRNLGPRRSEIDAAIRTWNELSSRGEEGDGSDAGQATLRGAKLLQDACQPPYVTLFRRIAQQPEGIQLLVRMREDMLEEAGRAAAASAPVRAMSESLRTLLSDWFSTGIMRLERISWKTSPAALLEKVVAGEAVHSIRGWRDLRRRLGRRKRLFAFFHPSMPEEPLVLLHTALTDSVAARMADVLLPSEEEDEAPGVASGRPERGPSDRQRADGGPTVTTAVFYSISSTQPGLRGVELGNFLIKQAAQELQREIPTLQMLVTLSPIPGFRQWLEERMHRELQGEEEDEQGAGLARMRRQLLTDAEASRCLEVLPHTAPSGRRACCQAAAVASLSEALSSDEWRANPKALDALKPILMRLCAHYLLRERRRKSALDPVANFHLRNGAWLWRINWDADASNAGLSRSYGMMVNYRYILDDIEQNNRNYTEEGHIAASNNVMELLPNDN</sequence>
<reference evidence="4" key="1">
    <citation type="submission" date="2014-05" db="EMBL/GenBank/DDBJ databases">
        <title>The transcriptome of the halophilic microalga Tetraselmis sp. GSL018 isolated from the Great Salt Lake, Utah.</title>
        <authorList>
            <person name="Jinkerson R.E."/>
            <person name="D'Adamo S."/>
            <person name="Posewitz M.C."/>
        </authorList>
    </citation>
    <scope>NUCLEOTIDE SEQUENCE</scope>
    <source>
        <strain evidence="4">GSL018</strain>
    </source>
</reference>
<dbReference type="InterPro" id="IPR007956">
    <property type="entry name" value="Malonyl_CoA_deC_C"/>
</dbReference>
<gene>
    <name evidence="4" type="primary">MLYCD</name>
    <name evidence="4" type="ORF">TSPGSL018_15811</name>
</gene>
<evidence type="ECO:0000313" key="4">
    <source>
        <dbReference type="EMBL" id="JAC78182.1"/>
    </source>
</evidence>
<dbReference type="InterPro" id="IPR035372">
    <property type="entry name" value="MCD_N"/>
</dbReference>
<name>A0A061RZ83_9CHLO</name>
<dbReference type="GO" id="GO:2001294">
    <property type="term" value="P:malonyl-CoA catabolic process"/>
    <property type="evidence" value="ECO:0007669"/>
    <property type="project" value="TreeGrafter"/>
</dbReference>
<dbReference type="Pfam" id="PF17408">
    <property type="entry name" value="MCD_N"/>
    <property type="match status" value="1"/>
</dbReference>
<feature type="domain" description="Malonyl-CoA decarboxylase C-terminal" evidence="2">
    <location>
        <begin position="271"/>
        <end position="577"/>
    </location>
</feature>
<dbReference type="GO" id="GO:0006633">
    <property type="term" value="P:fatty acid biosynthetic process"/>
    <property type="evidence" value="ECO:0007669"/>
    <property type="project" value="InterPro"/>
</dbReference>
<dbReference type="InterPro" id="IPR038917">
    <property type="entry name" value="Malonyl_CoA_deC"/>
</dbReference>
<dbReference type="Gene3D" id="1.20.140.90">
    <property type="entry name" value="Malonyl-CoA decarboxylase, oligemerization domain"/>
    <property type="match status" value="1"/>
</dbReference>
<proteinExistence type="predicted"/>
<feature type="region of interest" description="Disordered" evidence="1">
    <location>
        <begin position="351"/>
        <end position="379"/>
    </location>
</feature>
<dbReference type="GO" id="GO:0005759">
    <property type="term" value="C:mitochondrial matrix"/>
    <property type="evidence" value="ECO:0007669"/>
    <property type="project" value="TreeGrafter"/>
</dbReference>
<evidence type="ECO:0000256" key="1">
    <source>
        <dbReference type="SAM" id="MobiDB-lite"/>
    </source>
</evidence>
<protein>
    <submittedName>
        <fullName evidence="4">Malonyl-CoA decarboxylase</fullName>
    </submittedName>
</protein>
<organism evidence="4">
    <name type="scientific">Tetraselmis sp. GSL018</name>
    <dbReference type="NCBI Taxonomy" id="582737"/>
    <lineage>
        <taxon>Eukaryota</taxon>
        <taxon>Viridiplantae</taxon>
        <taxon>Chlorophyta</taxon>
        <taxon>core chlorophytes</taxon>
        <taxon>Chlorodendrophyceae</taxon>
        <taxon>Chlorodendrales</taxon>
        <taxon>Chlorodendraceae</taxon>
        <taxon>Tetraselmis</taxon>
    </lineage>
</organism>